<dbReference type="NCBIfam" id="TIGR00252">
    <property type="entry name" value="YraN family protein"/>
    <property type="match status" value="1"/>
</dbReference>
<protein>
    <recommendedName>
        <fullName evidence="2">UPF0102 protein SAMN02745163_02099</fullName>
    </recommendedName>
</protein>
<dbReference type="SUPFAM" id="SSF52980">
    <property type="entry name" value="Restriction endonuclease-like"/>
    <property type="match status" value="1"/>
</dbReference>
<accession>A0A1M6K556</accession>
<keyword evidence="3" id="KW-0540">Nuclease</keyword>
<dbReference type="AlphaFoldDB" id="A0A1M6K556"/>
<dbReference type="PANTHER" id="PTHR34039">
    <property type="entry name" value="UPF0102 PROTEIN YRAN"/>
    <property type="match status" value="1"/>
</dbReference>
<dbReference type="PANTHER" id="PTHR34039:SF1">
    <property type="entry name" value="UPF0102 PROTEIN YRAN"/>
    <property type="match status" value="1"/>
</dbReference>
<dbReference type="Gene3D" id="3.40.1350.10">
    <property type="match status" value="1"/>
</dbReference>
<reference evidence="3 4" key="1">
    <citation type="submission" date="2016-11" db="EMBL/GenBank/DDBJ databases">
        <authorList>
            <person name="Jaros S."/>
            <person name="Januszkiewicz K."/>
            <person name="Wedrychowicz H."/>
        </authorList>
    </citation>
    <scope>NUCLEOTIDE SEQUENCE [LARGE SCALE GENOMIC DNA]</scope>
    <source>
        <strain evidence="3 4">DSM 21758</strain>
    </source>
</reference>
<evidence type="ECO:0000256" key="1">
    <source>
        <dbReference type="ARBA" id="ARBA00006738"/>
    </source>
</evidence>
<dbReference type="CDD" id="cd20736">
    <property type="entry name" value="PoNe_Nuclease"/>
    <property type="match status" value="1"/>
</dbReference>
<dbReference type="RefSeq" id="WP_072986889.1">
    <property type="nucleotide sequence ID" value="NZ_FQZB01000009.1"/>
</dbReference>
<dbReference type="STRING" id="1121302.SAMN02745163_02099"/>
<dbReference type="InterPro" id="IPR003509">
    <property type="entry name" value="UPF0102_YraN-like"/>
</dbReference>
<dbReference type="InterPro" id="IPR011335">
    <property type="entry name" value="Restrct_endonuc-II-like"/>
</dbReference>
<sequence length="122" mass="14388">MKAYNKLIGSYGEDICSKTLKNLGYKILEKNFRCRMGEIDIIAIQGNILSFIEIKSRFSASYGNPCEAVTYFKIRKIINTANYYIFKEKFFNINVRFDIMEVILNYNDNTYKINFIKDAFRL</sequence>
<dbReference type="HAMAP" id="MF_00048">
    <property type="entry name" value="UPF0102"/>
    <property type="match status" value="1"/>
</dbReference>
<name>A0A1M6K556_9CLOT</name>
<evidence type="ECO:0000313" key="3">
    <source>
        <dbReference type="EMBL" id="SHJ54047.1"/>
    </source>
</evidence>
<keyword evidence="3" id="KW-0255">Endonuclease</keyword>
<dbReference type="NCBIfam" id="NF009150">
    <property type="entry name" value="PRK12497.1-3"/>
    <property type="match status" value="1"/>
</dbReference>
<organism evidence="3 4">
    <name type="scientific">Clostridium cavendishii DSM 21758</name>
    <dbReference type="NCBI Taxonomy" id="1121302"/>
    <lineage>
        <taxon>Bacteria</taxon>
        <taxon>Bacillati</taxon>
        <taxon>Bacillota</taxon>
        <taxon>Clostridia</taxon>
        <taxon>Eubacteriales</taxon>
        <taxon>Clostridiaceae</taxon>
        <taxon>Clostridium</taxon>
    </lineage>
</organism>
<dbReference type="Proteomes" id="UP000184310">
    <property type="component" value="Unassembled WGS sequence"/>
</dbReference>
<dbReference type="InterPro" id="IPR011856">
    <property type="entry name" value="tRNA_endonuc-like_dom_sf"/>
</dbReference>
<dbReference type="OrthoDB" id="9802516at2"/>
<keyword evidence="3" id="KW-0378">Hydrolase</keyword>
<dbReference type="EMBL" id="FQZB01000009">
    <property type="protein sequence ID" value="SHJ54047.1"/>
    <property type="molecule type" value="Genomic_DNA"/>
</dbReference>
<dbReference type="GO" id="GO:0004519">
    <property type="term" value="F:endonuclease activity"/>
    <property type="evidence" value="ECO:0007669"/>
    <property type="project" value="UniProtKB-KW"/>
</dbReference>
<dbReference type="GO" id="GO:0003676">
    <property type="term" value="F:nucleic acid binding"/>
    <property type="evidence" value="ECO:0007669"/>
    <property type="project" value="InterPro"/>
</dbReference>
<evidence type="ECO:0000313" key="4">
    <source>
        <dbReference type="Proteomes" id="UP000184310"/>
    </source>
</evidence>
<keyword evidence="4" id="KW-1185">Reference proteome</keyword>
<evidence type="ECO:0000256" key="2">
    <source>
        <dbReference type="HAMAP-Rule" id="MF_00048"/>
    </source>
</evidence>
<comment type="similarity">
    <text evidence="1 2">Belongs to the UPF0102 family.</text>
</comment>
<dbReference type="Pfam" id="PF02021">
    <property type="entry name" value="UPF0102"/>
    <property type="match status" value="1"/>
</dbReference>
<gene>
    <name evidence="3" type="ORF">SAMN02745163_02099</name>
</gene>
<proteinExistence type="inferred from homology"/>